<reference evidence="3 4" key="1">
    <citation type="submission" date="2016-12" db="EMBL/GenBank/DDBJ databases">
        <title>Draft genome of Tersicoccus phoenicis 1P05MA.</title>
        <authorList>
            <person name="Nakajima Y."/>
            <person name="Yoshizawa S."/>
            <person name="Nakamura K."/>
            <person name="Ogura Y."/>
            <person name="Hayashi T."/>
            <person name="Kogure K."/>
        </authorList>
    </citation>
    <scope>NUCLEOTIDE SEQUENCE [LARGE SCALE GENOMIC DNA]</scope>
    <source>
        <strain evidence="3 4">1p05MA</strain>
    </source>
</reference>
<dbReference type="Gene3D" id="3.40.630.30">
    <property type="match status" value="1"/>
</dbReference>
<keyword evidence="4" id="KW-1185">Reference proteome</keyword>
<dbReference type="InterPro" id="IPR000182">
    <property type="entry name" value="GNAT_dom"/>
</dbReference>
<feature type="region of interest" description="Disordered" evidence="1">
    <location>
        <begin position="1"/>
        <end position="26"/>
    </location>
</feature>
<proteinExistence type="predicted"/>
<feature type="domain" description="N-acetyltransferase" evidence="2">
    <location>
        <begin position="158"/>
        <end position="298"/>
    </location>
</feature>
<evidence type="ECO:0000259" key="2">
    <source>
        <dbReference type="PROSITE" id="PS51186"/>
    </source>
</evidence>
<evidence type="ECO:0000313" key="4">
    <source>
        <dbReference type="Proteomes" id="UP000187085"/>
    </source>
</evidence>
<evidence type="ECO:0000313" key="3">
    <source>
        <dbReference type="EMBL" id="OMH24171.1"/>
    </source>
</evidence>
<dbReference type="InterPro" id="IPR016181">
    <property type="entry name" value="Acyl_CoA_acyltransferase"/>
</dbReference>
<dbReference type="GO" id="GO:0016747">
    <property type="term" value="F:acyltransferase activity, transferring groups other than amino-acyl groups"/>
    <property type="evidence" value="ECO:0007669"/>
    <property type="project" value="InterPro"/>
</dbReference>
<dbReference type="OrthoDB" id="5241264at2"/>
<comment type="caution">
    <text evidence="3">The sequence shown here is derived from an EMBL/GenBank/DDBJ whole genome shotgun (WGS) entry which is preliminary data.</text>
</comment>
<sequence>MARTPSRATPWSPSADQRGPVPAGDDGVRELGAADTAALRELIAADRVANIFLDAQLGSRGIVAGTGRILGLFVAGRLTAACWAGANIVPVGTTEEVAAPVAEALLAMRRRFSSIFGPAESVLPLWEAIKGHSPHPFDVRPDQPLLAIGPDVPVDDPGLVRVAEQADFDVVLPASVDMFTEEVGYSPLQAGEQSYRERVRGFIAAGQCLIHRDRHGDIVFKADLGTISAHASQVQGVWVNPRHRGQGLATGFMADVVALARLRAPVVSLYVNDFNTRARAVYEHVGFTPVGRFATVLF</sequence>
<dbReference type="STRING" id="554083.BKD30_09805"/>
<dbReference type="PANTHER" id="PTHR43072:SF54">
    <property type="entry name" value="GCN5-RELATED N-ACETYLTRANSFERASE"/>
    <property type="match status" value="1"/>
</dbReference>
<name>A0A1R1L9L4_9MICC</name>
<accession>A0A1R1L9L4</accession>
<dbReference type="RefSeq" id="WP_076704306.1">
    <property type="nucleotide sequence ID" value="NZ_MRDE01000064.1"/>
</dbReference>
<dbReference type="Pfam" id="PF00583">
    <property type="entry name" value="Acetyltransf_1"/>
    <property type="match status" value="1"/>
</dbReference>
<feature type="compositionally biased region" description="Polar residues" evidence="1">
    <location>
        <begin position="1"/>
        <end position="15"/>
    </location>
</feature>
<evidence type="ECO:0000256" key="1">
    <source>
        <dbReference type="SAM" id="MobiDB-lite"/>
    </source>
</evidence>
<protein>
    <recommendedName>
        <fullName evidence="2">N-acetyltransferase domain-containing protein</fullName>
    </recommendedName>
</protein>
<organism evidence="3 4">
    <name type="scientific">Tersicoccus phoenicis</name>
    <dbReference type="NCBI Taxonomy" id="554083"/>
    <lineage>
        <taxon>Bacteria</taxon>
        <taxon>Bacillati</taxon>
        <taxon>Actinomycetota</taxon>
        <taxon>Actinomycetes</taxon>
        <taxon>Micrococcales</taxon>
        <taxon>Micrococcaceae</taxon>
        <taxon>Tersicoccus</taxon>
    </lineage>
</organism>
<gene>
    <name evidence="3" type="ORF">BKD30_09805</name>
</gene>
<dbReference type="Proteomes" id="UP000187085">
    <property type="component" value="Unassembled WGS sequence"/>
</dbReference>
<dbReference type="AlphaFoldDB" id="A0A1R1L9L4"/>
<dbReference type="EMBL" id="MRDE01000064">
    <property type="protein sequence ID" value="OMH24171.1"/>
    <property type="molecule type" value="Genomic_DNA"/>
</dbReference>
<dbReference type="SUPFAM" id="SSF55729">
    <property type="entry name" value="Acyl-CoA N-acyltransferases (Nat)"/>
    <property type="match status" value="1"/>
</dbReference>
<dbReference type="PROSITE" id="PS51186">
    <property type="entry name" value="GNAT"/>
    <property type="match status" value="1"/>
</dbReference>
<dbReference type="Pfam" id="PF13312">
    <property type="entry name" value="DUF4081"/>
    <property type="match status" value="1"/>
</dbReference>
<dbReference type="PANTHER" id="PTHR43072">
    <property type="entry name" value="N-ACETYLTRANSFERASE"/>
    <property type="match status" value="1"/>
</dbReference>
<dbReference type="InterPro" id="IPR025289">
    <property type="entry name" value="DUF4081"/>
</dbReference>